<evidence type="ECO:0000313" key="2">
    <source>
        <dbReference type="EMBL" id="VYS88100.1"/>
    </source>
</evidence>
<sequence>MATVRNEARMPMADAAASGTPVRMAAAVCVFMMVTSSTAANVMIAKPSKASGRPPIRS</sequence>
<keyword evidence="1" id="KW-1133">Transmembrane helix</keyword>
<feature type="transmembrane region" description="Helical" evidence="1">
    <location>
        <begin position="24"/>
        <end position="44"/>
    </location>
</feature>
<keyword evidence="1" id="KW-0812">Transmembrane</keyword>
<proteinExistence type="predicted"/>
<dbReference type="AlphaFoldDB" id="A0A6N2S9J2"/>
<keyword evidence="1" id="KW-0472">Membrane</keyword>
<evidence type="ECO:0000256" key="1">
    <source>
        <dbReference type="SAM" id="Phobius"/>
    </source>
</evidence>
<reference evidence="2" key="1">
    <citation type="submission" date="2019-11" db="EMBL/GenBank/DDBJ databases">
        <authorList>
            <person name="Feng L."/>
        </authorList>
    </citation>
    <scope>NUCLEOTIDE SEQUENCE</scope>
    <source>
        <strain evidence="2">BlongumLFYP82</strain>
    </source>
</reference>
<name>A0A6N2S9J2_BIFLN</name>
<accession>A0A6N2S9J2</accession>
<gene>
    <name evidence="2" type="ORF">BLLFYP82_00817</name>
</gene>
<protein>
    <submittedName>
        <fullName evidence="2">Uncharacterized protein</fullName>
    </submittedName>
</protein>
<dbReference type="EMBL" id="CACRSV010000013">
    <property type="protein sequence ID" value="VYS88100.1"/>
    <property type="molecule type" value="Genomic_DNA"/>
</dbReference>
<organism evidence="2">
    <name type="scientific">Bifidobacterium longum</name>
    <dbReference type="NCBI Taxonomy" id="216816"/>
    <lineage>
        <taxon>Bacteria</taxon>
        <taxon>Bacillati</taxon>
        <taxon>Actinomycetota</taxon>
        <taxon>Actinomycetes</taxon>
        <taxon>Bifidobacteriales</taxon>
        <taxon>Bifidobacteriaceae</taxon>
        <taxon>Bifidobacterium</taxon>
    </lineage>
</organism>